<feature type="compositionally biased region" description="Polar residues" evidence="1">
    <location>
        <begin position="184"/>
        <end position="198"/>
    </location>
</feature>
<proteinExistence type="predicted"/>
<dbReference type="Proteomes" id="UP001605036">
    <property type="component" value="Unassembled WGS sequence"/>
</dbReference>
<feature type="compositionally biased region" description="Basic and acidic residues" evidence="1">
    <location>
        <begin position="215"/>
        <end position="224"/>
    </location>
</feature>
<accession>A0ABD1YL33</accession>
<keyword evidence="3" id="KW-1185">Reference proteome</keyword>
<feature type="region of interest" description="Disordered" evidence="1">
    <location>
        <begin position="113"/>
        <end position="198"/>
    </location>
</feature>
<feature type="compositionally biased region" description="Basic and acidic residues" evidence="1">
    <location>
        <begin position="265"/>
        <end position="280"/>
    </location>
</feature>
<reference evidence="2 3" key="1">
    <citation type="submission" date="2024-09" db="EMBL/GenBank/DDBJ databases">
        <title>Chromosome-scale assembly of Riccia fluitans.</title>
        <authorList>
            <person name="Paukszto L."/>
            <person name="Sawicki J."/>
            <person name="Karawczyk K."/>
            <person name="Piernik-Szablinska J."/>
            <person name="Szczecinska M."/>
            <person name="Mazdziarz M."/>
        </authorList>
    </citation>
    <scope>NUCLEOTIDE SEQUENCE [LARGE SCALE GENOMIC DNA]</scope>
    <source>
        <strain evidence="2">Rf_01</strain>
        <tissue evidence="2">Aerial parts of the thallus</tissue>
    </source>
</reference>
<sequence>MAALATNVALSSSSVIAAPSTLSSQSSFAPQLVSVGAPCRTARRAAVAVRASASEAPKAVRKELIAGLVAAGAALAVAGSSVMVAGSAFAATGPGNDGAAITAKQADDLLKAGDDLTNQDSPPRFGGERVGAQAQRNSDKGAQQAGSGAVQGLQNSLDGGNDAISTAKTNVEKTGQRLRDLFKPNNSSGDVSSSNPLQDAASTVLGNVPEKVKSDVDAASKKVQSDVATAKDAVQSDSATNQPGRPAKTDVASKGPVGDSGAGEAVEKGKGFLGDLKNKITDSIPN</sequence>
<feature type="compositionally biased region" description="Basic and acidic residues" evidence="1">
    <location>
        <begin position="170"/>
        <end position="182"/>
    </location>
</feature>
<feature type="compositionally biased region" description="Polar residues" evidence="1">
    <location>
        <begin position="155"/>
        <end position="169"/>
    </location>
</feature>
<name>A0ABD1YL33_9MARC</name>
<dbReference type="AlphaFoldDB" id="A0ABD1YL33"/>
<dbReference type="EMBL" id="JBHFFA010000004">
    <property type="protein sequence ID" value="KAL2631487.1"/>
    <property type="molecule type" value="Genomic_DNA"/>
</dbReference>
<comment type="caution">
    <text evidence="2">The sequence shown here is derived from an EMBL/GenBank/DDBJ whole genome shotgun (WGS) entry which is preliminary data.</text>
</comment>
<protein>
    <submittedName>
        <fullName evidence="2">Uncharacterized protein</fullName>
    </submittedName>
</protein>
<feature type="region of interest" description="Disordered" evidence="1">
    <location>
        <begin position="215"/>
        <end position="286"/>
    </location>
</feature>
<feature type="compositionally biased region" description="Low complexity" evidence="1">
    <location>
        <begin position="141"/>
        <end position="154"/>
    </location>
</feature>
<evidence type="ECO:0000313" key="3">
    <source>
        <dbReference type="Proteomes" id="UP001605036"/>
    </source>
</evidence>
<organism evidence="2 3">
    <name type="scientific">Riccia fluitans</name>
    <dbReference type="NCBI Taxonomy" id="41844"/>
    <lineage>
        <taxon>Eukaryota</taxon>
        <taxon>Viridiplantae</taxon>
        <taxon>Streptophyta</taxon>
        <taxon>Embryophyta</taxon>
        <taxon>Marchantiophyta</taxon>
        <taxon>Marchantiopsida</taxon>
        <taxon>Marchantiidae</taxon>
        <taxon>Marchantiales</taxon>
        <taxon>Ricciaceae</taxon>
        <taxon>Riccia</taxon>
    </lineage>
</organism>
<gene>
    <name evidence="2" type="ORF">R1flu_016173</name>
</gene>
<evidence type="ECO:0000256" key="1">
    <source>
        <dbReference type="SAM" id="MobiDB-lite"/>
    </source>
</evidence>
<evidence type="ECO:0000313" key="2">
    <source>
        <dbReference type="EMBL" id="KAL2631487.1"/>
    </source>
</evidence>